<dbReference type="FunFam" id="1.20.5.190:FF:000049">
    <property type="entry name" value="Igloo, isoform A"/>
    <property type="match status" value="1"/>
</dbReference>
<dbReference type="Proteomes" id="UP000092443">
    <property type="component" value="Unplaced"/>
</dbReference>
<dbReference type="PANTHER" id="PTHR10699:SF11">
    <property type="entry name" value="IGLOO, ISOFORM A"/>
    <property type="match status" value="1"/>
</dbReference>
<dbReference type="GeneID" id="119639781"/>
<dbReference type="Gene3D" id="1.20.5.190">
    <property type="match status" value="2"/>
</dbReference>
<gene>
    <name evidence="3" type="primary">LOC119639781</name>
</gene>
<feature type="region of interest" description="Disordered" evidence="1">
    <location>
        <begin position="1"/>
        <end position="99"/>
    </location>
</feature>
<dbReference type="AlphaFoldDB" id="A0A9C5ZCA1"/>
<evidence type="ECO:0000313" key="3">
    <source>
        <dbReference type="RefSeq" id="XP_037893365.1"/>
    </source>
</evidence>
<dbReference type="PROSITE" id="PS50096">
    <property type="entry name" value="IQ"/>
    <property type="match status" value="3"/>
</dbReference>
<proteinExistence type="predicted"/>
<sequence>MGCNTSQELKTKDGSTAANNAANGSEQNEENVVTEQNANNEVEPVHKGGTPNTINEEKLQPHNKSSGRTLSSASAISVTTQPPPSSSQPLFNHGNHTNHSKTNSIVSNGDAITIINRQSLTANTLKSTSLPAKENGSLPQAINGISVNYNINENDDNKFVSDKTEISELNGIEMGEDEAKAAIKIQAAFRGHQVRNTMKRTETKTTTSSSNTNKASTNAVNKSANAALAAAAEAQEPTKAELEAEFDPNDKELCDAARKIQATFRGHLTRKLVKDDDDAIPEDVDIQEITKKVAEELDIDLSDPELNKAATKIQASFRGHKIRKDITPVE</sequence>
<keyword evidence="2" id="KW-1185">Reference proteome</keyword>
<dbReference type="KEGG" id="gfs:119639781"/>
<dbReference type="RefSeq" id="XP_037893365.1">
    <property type="nucleotide sequence ID" value="XM_038037437.1"/>
</dbReference>
<dbReference type="GO" id="GO:0005516">
    <property type="term" value="F:calmodulin binding"/>
    <property type="evidence" value="ECO:0007669"/>
    <property type="project" value="TreeGrafter"/>
</dbReference>
<reference evidence="3" key="1">
    <citation type="submission" date="2025-08" db="UniProtKB">
        <authorList>
            <consortium name="RefSeq"/>
        </authorList>
    </citation>
    <scope>IDENTIFICATION</scope>
    <source>
        <tissue evidence="3">Whole body pupa</tissue>
    </source>
</reference>
<feature type="compositionally biased region" description="Low complexity" evidence="1">
    <location>
        <begin position="30"/>
        <end position="42"/>
    </location>
</feature>
<name>A0A9C5ZCA1_9MUSC</name>
<dbReference type="PANTHER" id="PTHR10699">
    <property type="entry name" value="NEUROMODULIN"/>
    <property type="match status" value="1"/>
</dbReference>
<feature type="compositionally biased region" description="Polar residues" evidence="1">
    <location>
        <begin position="62"/>
        <end position="76"/>
    </location>
</feature>
<protein>
    <submittedName>
        <fullName evidence="3">Uncharacterized protein LOC119639781 isoform X1</fullName>
    </submittedName>
</protein>
<organism evidence="2 3">
    <name type="scientific">Glossina fuscipes</name>
    <dbReference type="NCBI Taxonomy" id="7396"/>
    <lineage>
        <taxon>Eukaryota</taxon>
        <taxon>Metazoa</taxon>
        <taxon>Ecdysozoa</taxon>
        <taxon>Arthropoda</taxon>
        <taxon>Hexapoda</taxon>
        <taxon>Insecta</taxon>
        <taxon>Pterygota</taxon>
        <taxon>Neoptera</taxon>
        <taxon>Endopterygota</taxon>
        <taxon>Diptera</taxon>
        <taxon>Brachycera</taxon>
        <taxon>Muscomorpha</taxon>
        <taxon>Hippoboscoidea</taxon>
        <taxon>Glossinidae</taxon>
        <taxon>Glossina</taxon>
    </lineage>
</organism>
<dbReference type="InterPro" id="IPR000048">
    <property type="entry name" value="IQ_motif_EF-hand-BS"/>
</dbReference>
<dbReference type="CDD" id="cd23767">
    <property type="entry name" value="IQCD"/>
    <property type="match status" value="2"/>
</dbReference>
<evidence type="ECO:0000313" key="2">
    <source>
        <dbReference type="Proteomes" id="UP000092443"/>
    </source>
</evidence>
<dbReference type="SMART" id="SM00015">
    <property type="entry name" value="IQ"/>
    <property type="match status" value="3"/>
</dbReference>
<accession>A0A9C5ZCA1</accession>
<dbReference type="Pfam" id="PF00612">
    <property type="entry name" value="IQ"/>
    <property type="match status" value="3"/>
</dbReference>
<evidence type="ECO:0000256" key="1">
    <source>
        <dbReference type="SAM" id="MobiDB-lite"/>
    </source>
</evidence>